<dbReference type="Gene3D" id="1.10.10.10">
    <property type="entry name" value="Winged helix-like DNA-binding domain superfamily/Winged helix DNA-binding domain"/>
    <property type="match status" value="1"/>
</dbReference>
<dbReference type="InterPro" id="IPR016032">
    <property type="entry name" value="Sig_transdc_resp-reg_C-effctor"/>
</dbReference>
<dbReference type="PANTHER" id="PTHR44688">
    <property type="entry name" value="DNA-BINDING TRANSCRIPTIONAL ACTIVATOR DEVR_DOSR"/>
    <property type="match status" value="1"/>
</dbReference>
<evidence type="ECO:0000313" key="5">
    <source>
        <dbReference type="EMBL" id="QPE05651.1"/>
    </source>
</evidence>
<evidence type="ECO:0000256" key="3">
    <source>
        <dbReference type="ARBA" id="ARBA00023163"/>
    </source>
</evidence>
<keyword evidence="2" id="KW-0238">DNA-binding</keyword>
<dbReference type="GO" id="GO:0003677">
    <property type="term" value="F:DNA binding"/>
    <property type="evidence" value="ECO:0007669"/>
    <property type="project" value="UniProtKB-KW"/>
</dbReference>
<dbReference type="Pfam" id="PF00196">
    <property type="entry name" value="GerE"/>
    <property type="match status" value="1"/>
</dbReference>
<dbReference type="InterPro" id="IPR000792">
    <property type="entry name" value="Tscrpt_reg_LuxR_C"/>
</dbReference>
<dbReference type="KEGG" id="msf:IT882_06575"/>
<keyword evidence="6" id="KW-1185">Reference proteome</keyword>
<dbReference type="SMART" id="SM00421">
    <property type="entry name" value="HTH_LUXR"/>
    <property type="match status" value="1"/>
</dbReference>
<dbReference type="PROSITE" id="PS50043">
    <property type="entry name" value="HTH_LUXR_2"/>
    <property type="match status" value="1"/>
</dbReference>
<gene>
    <name evidence="5" type="ORF">IT882_06575</name>
</gene>
<dbReference type="SUPFAM" id="SSF46894">
    <property type="entry name" value="C-terminal effector domain of the bipartite response regulators"/>
    <property type="match status" value="1"/>
</dbReference>
<keyword evidence="1" id="KW-0805">Transcription regulation</keyword>
<dbReference type="Proteomes" id="UP000594480">
    <property type="component" value="Chromosome"/>
</dbReference>
<dbReference type="AlphaFoldDB" id="A0A7S8RHP4"/>
<dbReference type="EMBL" id="CP064760">
    <property type="protein sequence ID" value="QPE05651.1"/>
    <property type="molecule type" value="Genomic_DNA"/>
</dbReference>
<accession>A0A7S8RHP4</accession>
<evidence type="ECO:0000256" key="2">
    <source>
        <dbReference type="ARBA" id="ARBA00023125"/>
    </source>
</evidence>
<sequence>MSRRELEVASRAASRARTKEIAQALGLSESTVSNQLHSAFRKLGVSSRDELREVLAELGLSGVSEH</sequence>
<dbReference type="PANTHER" id="PTHR44688:SF16">
    <property type="entry name" value="DNA-BINDING TRANSCRIPTIONAL ACTIVATOR DEVR_DOSR"/>
    <property type="match status" value="1"/>
</dbReference>
<dbReference type="InterPro" id="IPR036388">
    <property type="entry name" value="WH-like_DNA-bd_sf"/>
</dbReference>
<evidence type="ECO:0000259" key="4">
    <source>
        <dbReference type="PROSITE" id="PS50043"/>
    </source>
</evidence>
<proteinExistence type="predicted"/>
<dbReference type="RefSeq" id="WP_195693666.1">
    <property type="nucleotide sequence ID" value="NZ_CP064760.1"/>
</dbReference>
<keyword evidence="3" id="KW-0804">Transcription</keyword>
<organism evidence="5 6">
    <name type="scientific">Microbacterium schleiferi</name>
    <dbReference type="NCBI Taxonomy" id="69362"/>
    <lineage>
        <taxon>Bacteria</taxon>
        <taxon>Bacillati</taxon>
        <taxon>Actinomycetota</taxon>
        <taxon>Actinomycetes</taxon>
        <taxon>Micrococcales</taxon>
        <taxon>Microbacteriaceae</taxon>
        <taxon>Microbacterium</taxon>
    </lineage>
</organism>
<dbReference type="CDD" id="cd06170">
    <property type="entry name" value="LuxR_C_like"/>
    <property type="match status" value="1"/>
</dbReference>
<name>A0A7S8RHP4_9MICO</name>
<evidence type="ECO:0000256" key="1">
    <source>
        <dbReference type="ARBA" id="ARBA00023015"/>
    </source>
</evidence>
<feature type="domain" description="HTH luxR-type" evidence="4">
    <location>
        <begin position="1"/>
        <end position="59"/>
    </location>
</feature>
<dbReference type="PRINTS" id="PR00038">
    <property type="entry name" value="HTHLUXR"/>
</dbReference>
<reference evidence="5 6" key="1">
    <citation type="submission" date="2020-11" db="EMBL/GenBank/DDBJ databases">
        <title>Amino acid is mineralized and recycled by bacteria in oceanic microbiome.</title>
        <authorList>
            <person name="Zheng L.Y."/>
        </authorList>
    </citation>
    <scope>NUCLEOTIDE SEQUENCE [LARGE SCALE GENOMIC DNA]</scope>
    <source>
        <strain evidence="5 6">A32-1</strain>
    </source>
</reference>
<dbReference type="GO" id="GO:0006355">
    <property type="term" value="P:regulation of DNA-templated transcription"/>
    <property type="evidence" value="ECO:0007669"/>
    <property type="project" value="InterPro"/>
</dbReference>
<protein>
    <submittedName>
        <fullName evidence="5">Helix-turn-helix transcriptional regulator</fullName>
    </submittedName>
</protein>
<evidence type="ECO:0000313" key="6">
    <source>
        <dbReference type="Proteomes" id="UP000594480"/>
    </source>
</evidence>